<comment type="caution">
    <text evidence="1">The sequence shown here is derived from an EMBL/GenBank/DDBJ whole genome shotgun (WGS) entry which is preliminary data.</text>
</comment>
<sequence>MIVLYIKNRRYITRKRRGSYDAEKMAKILNDSSLNFKYSTGVLQDGREIAVKRLYVNNKFRAVDFYNETN</sequence>
<protein>
    <submittedName>
        <fullName evidence="1">Uncharacterized protein</fullName>
    </submittedName>
</protein>
<keyword evidence="2" id="KW-1185">Reference proteome</keyword>
<evidence type="ECO:0000313" key="2">
    <source>
        <dbReference type="Proteomes" id="UP001206925"/>
    </source>
</evidence>
<dbReference type="EMBL" id="JAMZMK010008605">
    <property type="protein sequence ID" value="KAI7739565.1"/>
    <property type="molecule type" value="Genomic_DNA"/>
</dbReference>
<dbReference type="AlphaFoldDB" id="A0AAD5CEH6"/>
<evidence type="ECO:0000313" key="1">
    <source>
        <dbReference type="EMBL" id="KAI7739565.1"/>
    </source>
</evidence>
<organism evidence="1 2">
    <name type="scientific">Ambrosia artemisiifolia</name>
    <name type="common">Common ragweed</name>
    <dbReference type="NCBI Taxonomy" id="4212"/>
    <lineage>
        <taxon>Eukaryota</taxon>
        <taxon>Viridiplantae</taxon>
        <taxon>Streptophyta</taxon>
        <taxon>Embryophyta</taxon>
        <taxon>Tracheophyta</taxon>
        <taxon>Spermatophyta</taxon>
        <taxon>Magnoliopsida</taxon>
        <taxon>eudicotyledons</taxon>
        <taxon>Gunneridae</taxon>
        <taxon>Pentapetalae</taxon>
        <taxon>asterids</taxon>
        <taxon>campanulids</taxon>
        <taxon>Asterales</taxon>
        <taxon>Asteraceae</taxon>
        <taxon>Asteroideae</taxon>
        <taxon>Heliantheae alliance</taxon>
        <taxon>Heliantheae</taxon>
        <taxon>Ambrosia</taxon>
    </lineage>
</organism>
<accession>A0AAD5CEH6</accession>
<reference evidence="1" key="1">
    <citation type="submission" date="2022-06" db="EMBL/GenBank/DDBJ databases">
        <title>Uncovering the hologenomic basis of an extraordinary plant invasion.</title>
        <authorList>
            <person name="Bieker V.C."/>
            <person name="Martin M.D."/>
            <person name="Gilbert T."/>
            <person name="Hodgins K."/>
            <person name="Battlay P."/>
            <person name="Petersen B."/>
            <person name="Wilson J."/>
        </authorList>
    </citation>
    <scope>NUCLEOTIDE SEQUENCE</scope>
    <source>
        <strain evidence="1">AA19_3_7</strain>
        <tissue evidence="1">Leaf</tissue>
    </source>
</reference>
<proteinExistence type="predicted"/>
<gene>
    <name evidence="1" type="ORF">M8C21_014569</name>
</gene>
<dbReference type="Proteomes" id="UP001206925">
    <property type="component" value="Unassembled WGS sequence"/>
</dbReference>
<name>A0AAD5CEH6_AMBAR</name>